<proteinExistence type="predicted"/>
<feature type="chain" id="PRO_5027011612" description="FecR protein domain-containing protein" evidence="2">
    <location>
        <begin position="22"/>
        <end position="405"/>
    </location>
</feature>
<gene>
    <name evidence="3" type="ORF">AVDCRST_MAG10-84</name>
</gene>
<feature type="compositionally biased region" description="Low complexity" evidence="1">
    <location>
        <begin position="338"/>
        <end position="376"/>
    </location>
</feature>
<evidence type="ECO:0000256" key="1">
    <source>
        <dbReference type="SAM" id="MobiDB-lite"/>
    </source>
</evidence>
<dbReference type="PROSITE" id="PS51257">
    <property type="entry name" value="PROKAR_LIPOPROTEIN"/>
    <property type="match status" value="1"/>
</dbReference>
<feature type="signal peptide" evidence="2">
    <location>
        <begin position="1"/>
        <end position="21"/>
    </location>
</feature>
<organism evidence="3">
    <name type="scientific">uncultured Acidimicrobiales bacterium</name>
    <dbReference type="NCBI Taxonomy" id="310071"/>
    <lineage>
        <taxon>Bacteria</taxon>
        <taxon>Bacillati</taxon>
        <taxon>Actinomycetota</taxon>
        <taxon>Acidimicrobiia</taxon>
        <taxon>Acidimicrobiales</taxon>
        <taxon>environmental samples</taxon>
    </lineage>
</organism>
<protein>
    <recommendedName>
        <fullName evidence="4">FecR protein domain-containing protein</fullName>
    </recommendedName>
</protein>
<reference evidence="3" key="1">
    <citation type="submission" date="2020-02" db="EMBL/GenBank/DDBJ databases">
        <authorList>
            <person name="Meier V. D."/>
        </authorList>
    </citation>
    <scope>NUCLEOTIDE SEQUENCE</scope>
    <source>
        <strain evidence="3">AVDCRST_MAG10</strain>
    </source>
</reference>
<name>A0A6J4H194_9ACTN</name>
<dbReference type="AlphaFoldDB" id="A0A6J4H194"/>
<keyword evidence="2" id="KW-0732">Signal</keyword>
<dbReference type="EMBL" id="CADCTB010000004">
    <property type="protein sequence ID" value="CAA9210385.1"/>
    <property type="molecule type" value="Genomic_DNA"/>
</dbReference>
<accession>A0A6J4H194</accession>
<evidence type="ECO:0000313" key="3">
    <source>
        <dbReference type="EMBL" id="CAA9210385.1"/>
    </source>
</evidence>
<evidence type="ECO:0000256" key="2">
    <source>
        <dbReference type="SAM" id="SignalP"/>
    </source>
</evidence>
<evidence type="ECO:0008006" key="4">
    <source>
        <dbReference type="Google" id="ProtNLM"/>
    </source>
</evidence>
<sequence length="405" mass="41565">MSRSGWGTAVVAISSVALSLAACTGSSSTPAAGRLVVEGQAEITRPGEDRREVGGSRDLEVGDRVRVRQGTAVIRLPGNRRLDMRAGSDVELQAGADQNQVRPFLLGGDLLVISGDGPLTVGISGAEVAVRGDARVSRGVSLLVASYRGTTQLSSAGSTLTVPTLRQAALPATEQFPTQVSPLEYMASDDWDQRYLSDAIELSNQLAARSDGFTAQLGPTDGRSFNYFRDLVPGLAAEPAFVASMVNPSRPPGETLVGAAIVLEGRQGTFAERWGSVFAFRDQGAPWGLVALDQGVSRVAVLGVIDGAISRGPTSFAAGPPTRTPSSLAPPSVGGGPATTAAPRTTATTVRPRAGATTTTTTPPPRATTTTTVAGPLNTGAPLVDEPVNSVVNTLTGLLNSLGGR</sequence>
<feature type="region of interest" description="Disordered" evidence="1">
    <location>
        <begin position="313"/>
        <end position="381"/>
    </location>
</feature>